<reference evidence="2" key="1">
    <citation type="submission" date="2020-08" db="EMBL/GenBank/DDBJ databases">
        <title>Multicomponent nature underlies the extraordinary mechanical properties of spider dragline silk.</title>
        <authorList>
            <person name="Kono N."/>
            <person name="Nakamura H."/>
            <person name="Mori M."/>
            <person name="Yoshida Y."/>
            <person name="Ohtoshi R."/>
            <person name="Malay A.D."/>
            <person name="Moran D.A.P."/>
            <person name="Tomita M."/>
            <person name="Numata K."/>
            <person name="Arakawa K."/>
        </authorList>
    </citation>
    <scope>NUCLEOTIDE SEQUENCE</scope>
</reference>
<accession>A0A8X6P7W6</accession>
<dbReference type="Proteomes" id="UP000887013">
    <property type="component" value="Unassembled WGS sequence"/>
</dbReference>
<comment type="caution">
    <text evidence="2">The sequence shown here is derived from an EMBL/GenBank/DDBJ whole genome shotgun (WGS) entry which is preliminary data.</text>
</comment>
<sequence>MSMRKGSVHTVLLERFQYRKVRVQCSFAVSFRTLCGTTKGEIISFQESFQLMKHSAIHHIYPVINSMSMEKGYPSTMLPKKNRSSTGAGKIMLT</sequence>
<organism evidence="2 3">
    <name type="scientific">Nephila pilipes</name>
    <name type="common">Giant wood spider</name>
    <name type="synonym">Nephila maculata</name>
    <dbReference type="NCBI Taxonomy" id="299642"/>
    <lineage>
        <taxon>Eukaryota</taxon>
        <taxon>Metazoa</taxon>
        <taxon>Ecdysozoa</taxon>
        <taxon>Arthropoda</taxon>
        <taxon>Chelicerata</taxon>
        <taxon>Arachnida</taxon>
        <taxon>Araneae</taxon>
        <taxon>Araneomorphae</taxon>
        <taxon>Entelegynae</taxon>
        <taxon>Araneoidea</taxon>
        <taxon>Nephilidae</taxon>
        <taxon>Nephila</taxon>
    </lineage>
</organism>
<name>A0A8X6P7W6_NEPPI</name>
<evidence type="ECO:0000313" key="2">
    <source>
        <dbReference type="EMBL" id="GFT55361.1"/>
    </source>
</evidence>
<evidence type="ECO:0000256" key="1">
    <source>
        <dbReference type="SAM" id="MobiDB-lite"/>
    </source>
</evidence>
<gene>
    <name evidence="2" type="ORF">NPIL_153241</name>
</gene>
<feature type="region of interest" description="Disordered" evidence="1">
    <location>
        <begin position="75"/>
        <end position="94"/>
    </location>
</feature>
<protein>
    <submittedName>
        <fullName evidence="2">Uncharacterized protein</fullName>
    </submittedName>
</protein>
<evidence type="ECO:0000313" key="3">
    <source>
        <dbReference type="Proteomes" id="UP000887013"/>
    </source>
</evidence>
<dbReference type="EMBL" id="BMAW01066529">
    <property type="protein sequence ID" value="GFT55361.1"/>
    <property type="molecule type" value="Genomic_DNA"/>
</dbReference>
<keyword evidence="3" id="KW-1185">Reference proteome</keyword>
<proteinExistence type="predicted"/>
<dbReference type="AlphaFoldDB" id="A0A8X6P7W6"/>